<proteinExistence type="predicted"/>
<sequence>MKKEIRIEQDKGTLILESRKNKGNFKCKWCKDRGICCVCNGIGMLKRDINPIPTAIIMRNPRYNFEICHFCKGTGKCICQKAESPKSSPLPLIDCENVREEMKKELRKYI</sequence>
<name>A0A420ZB59_UNCK3</name>
<reference evidence="1 2" key="1">
    <citation type="submission" date="2018-06" db="EMBL/GenBank/DDBJ databases">
        <title>Extensive metabolic versatility and redundancy in microbially diverse, dynamic hydrothermal sediments.</title>
        <authorList>
            <person name="Dombrowski N."/>
            <person name="Teske A."/>
            <person name="Baker B.J."/>
        </authorList>
    </citation>
    <scope>NUCLEOTIDE SEQUENCE [LARGE SCALE GENOMIC DNA]</scope>
    <source>
        <strain evidence="1">B79_G16</strain>
    </source>
</reference>
<evidence type="ECO:0000313" key="1">
    <source>
        <dbReference type="EMBL" id="RLC36100.1"/>
    </source>
</evidence>
<protein>
    <submittedName>
        <fullName evidence="1">Uncharacterized protein</fullName>
    </submittedName>
</protein>
<organism evidence="1 2">
    <name type="scientific">candidate division Kazan bacterium</name>
    <dbReference type="NCBI Taxonomy" id="2202143"/>
    <lineage>
        <taxon>Bacteria</taxon>
        <taxon>Bacteria division Kazan-3B-28</taxon>
    </lineage>
</organism>
<evidence type="ECO:0000313" key="2">
    <source>
        <dbReference type="Proteomes" id="UP000281261"/>
    </source>
</evidence>
<comment type="caution">
    <text evidence="1">The sequence shown here is derived from an EMBL/GenBank/DDBJ whole genome shotgun (WGS) entry which is preliminary data.</text>
</comment>
<dbReference type="Proteomes" id="UP000281261">
    <property type="component" value="Unassembled WGS sequence"/>
</dbReference>
<accession>A0A420ZB59</accession>
<gene>
    <name evidence="1" type="ORF">DRH29_05240</name>
</gene>
<dbReference type="EMBL" id="QMNG01000085">
    <property type="protein sequence ID" value="RLC36100.1"/>
    <property type="molecule type" value="Genomic_DNA"/>
</dbReference>
<dbReference type="AlphaFoldDB" id="A0A420ZB59"/>